<evidence type="ECO:0000313" key="4">
    <source>
        <dbReference type="EMBL" id="JAC56569.1"/>
    </source>
</evidence>
<dbReference type="AlphaFoldDB" id="A0A034WPJ8"/>
<keyword evidence="2" id="KW-0479">Metal-binding</keyword>
<comment type="cofactor">
    <cofactor evidence="1">
        <name>a divalent metal cation</name>
        <dbReference type="ChEBI" id="CHEBI:60240"/>
    </cofactor>
</comment>
<protein>
    <recommendedName>
        <fullName evidence="3">DDE Tnp4 domain-containing protein</fullName>
    </recommendedName>
</protein>
<feature type="domain" description="DDE Tnp4" evidence="3">
    <location>
        <begin position="2"/>
        <end position="103"/>
    </location>
</feature>
<accession>A0A034WPJ8</accession>
<dbReference type="EMBL" id="GAKP01002381">
    <property type="protein sequence ID" value="JAC56571.1"/>
    <property type="molecule type" value="Transcribed_RNA"/>
</dbReference>
<dbReference type="EMBL" id="GAKP01002382">
    <property type="protein sequence ID" value="JAC56570.1"/>
    <property type="molecule type" value="Transcribed_RNA"/>
</dbReference>
<sequence length="105" mass="11973">MLIIVVNIGAKGSGSDGGVFNECKFNEKLQNNQLNIPPNRPLLNREKEIPFVIVADDAFPLQKHIMKPYSKRNLTMPEKIFNYRLSRARRVIENAFGIALARFIC</sequence>
<dbReference type="EMBL" id="GAKP01002383">
    <property type="protein sequence ID" value="JAC56569.1"/>
    <property type="molecule type" value="Transcribed_RNA"/>
</dbReference>
<dbReference type="InterPro" id="IPR027806">
    <property type="entry name" value="HARBI1_dom"/>
</dbReference>
<organism evidence="4">
    <name type="scientific">Bactrocera dorsalis</name>
    <name type="common">Oriental fruit fly</name>
    <name type="synonym">Dacus dorsalis</name>
    <dbReference type="NCBI Taxonomy" id="27457"/>
    <lineage>
        <taxon>Eukaryota</taxon>
        <taxon>Metazoa</taxon>
        <taxon>Ecdysozoa</taxon>
        <taxon>Arthropoda</taxon>
        <taxon>Hexapoda</taxon>
        <taxon>Insecta</taxon>
        <taxon>Pterygota</taxon>
        <taxon>Neoptera</taxon>
        <taxon>Endopterygota</taxon>
        <taxon>Diptera</taxon>
        <taxon>Brachycera</taxon>
        <taxon>Muscomorpha</taxon>
        <taxon>Tephritoidea</taxon>
        <taxon>Tephritidae</taxon>
        <taxon>Bactrocera</taxon>
        <taxon>Bactrocera</taxon>
    </lineage>
</organism>
<name>A0A034WPJ8_BACDO</name>
<dbReference type="GO" id="GO:0046872">
    <property type="term" value="F:metal ion binding"/>
    <property type="evidence" value="ECO:0007669"/>
    <property type="project" value="UniProtKB-KW"/>
</dbReference>
<proteinExistence type="predicted"/>
<evidence type="ECO:0000259" key="3">
    <source>
        <dbReference type="Pfam" id="PF13359"/>
    </source>
</evidence>
<dbReference type="OrthoDB" id="7956949at2759"/>
<evidence type="ECO:0000256" key="1">
    <source>
        <dbReference type="ARBA" id="ARBA00001968"/>
    </source>
</evidence>
<reference evidence="4" key="1">
    <citation type="journal article" date="2014" name="BMC Genomics">
        <title>Characterizing the developmental transcriptome of the oriental fruit fly, Bactrocera dorsalis (Diptera: Tephritidae) through comparative genomic analysis with Drosophila melanogaster utilizing modENCODE datasets.</title>
        <authorList>
            <person name="Geib S.M."/>
            <person name="Calla B."/>
            <person name="Hall B."/>
            <person name="Hou S."/>
            <person name="Manoukis N.C."/>
        </authorList>
    </citation>
    <scope>NUCLEOTIDE SEQUENCE</scope>
    <source>
        <strain evidence="4">Punador</strain>
    </source>
</reference>
<evidence type="ECO:0000256" key="2">
    <source>
        <dbReference type="ARBA" id="ARBA00022723"/>
    </source>
</evidence>
<dbReference type="Pfam" id="PF13359">
    <property type="entry name" value="DDE_Tnp_4"/>
    <property type="match status" value="1"/>
</dbReference>